<dbReference type="OrthoDB" id="1075473at2"/>
<keyword evidence="5" id="KW-1185">Reference proteome</keyword>
<dbReference type="GO" id="GO:0009279">
    <property type="term" value="C:cell outer membrane"/>
    <property type="evidence" value="ECO:0007669"/>
    <property type="project" value="UniProtKB-SubCell"/>
</dbReference>
<reference evidence="4 5" key="1">
    <citation type="submission" date="2016-10" db="EMBL/GenBank/DDBJ databases">
        <authorList>
            <person name="de Groot N.N."/>
        </authorList>
    </citation>
    <scope>NUCLEOTIDE SEQUENCE [LARGE SCALE GENOMIC DNA]</scope>
    <source>
        <strain evidence="4 5">DSM 23421</strain>
    </source>
</reference>
<accession>A0A1G7EJ94</accession>
<evidence type="ECO:0000313" key="4">
    <source>
        <dbReference type="EMBL" id="SDE63753.1"/>
    </source>
</evidence>
<evidence type="ECO:0000256" key="1">
    <source>
        <dbReference type="ARBA" id="ARBA00004442"/>
    </source>
</evidence>
<evidence type="ECO:0000256" key="3">
    <source>
        <dbReference type="ARBA" id="ARBA00023237"/>
    </source>
</evidence>
<dbReference type="Proteomes" id="UP000199109">
    <property type="component" value="Unassembled WGS sequence"/>
</dbReference>
<name>A0A1G7EJ94_9FLAO</name>
<sequence length="128" mass="14852">MKKNFSSRFNLSLGSEYFITDYEERFKSSDDFARNSGYGDQLWAGFVESDIFFSNRLPLKLGVRGKFSGLIEDFTLSPRPSLAYKSSEKGQFSLAYGDFYQTPTKETLRYDSSLNFEKASHYILNYQF</sequence>
<proteinExistence type="predicted"/>
<keyword evidence="2" id="KW-0472">Membrane</keyword>
<keyword evidence="3" id="KW-0998">Cell outer membrane</keyword>
<dbReference type="InterPro" id="IPR036942">
    <property type="entry name" value="Beta-barrel_TonB_sf"/>
</dbReference>
<dbReference type="STRING" id="641691.SAMN05421636_106216"/>
<protein>
    <recommendedName>
        <fullName evidence="6">TonB dependent receptor</fullName>
    </recommendedName>
</protein>
<dbReference type="EMBL" id="FNAO01000006">
    <property type="protein sequence ID" value="SDE63753.1"/>
    <property type="molecule type" value="Genomic_DNA"/>
</dbReference>
<dbReference type="SUPFAM" id="SSF56935">
    <property type="entry name" value="Porins"/>
    <property type="match status" value="1"/>
</dbReference>
<dbReference type="RefSeq" id="WP_139205144.1">
    <property type="nucleotide sequence ID" value="NZ_FNAO01000006.1"/>
</dbReference>
<evidence type="ECO:0000256" key="2">
    <source>
        <dbReference type="ARBA" id="ARBA00023136"/>
    </source>
</evidence>
<evidence type="ECO:0008006" key="6">
    <source>
        <dbReference type="Google" id="ProtNLM"/>
    </source>
</evidence>
<evidence type="ECO:0000313" key="5">
    <source>
        <dbReference type="Proteomes" id="UP000199109"/>
    </source>
</evidence>
<gene>
    <name evidence="4" type="ORF">SAMN05421636_106216</name>
</gene>
<dbReference type="Gene3D" id="2.40.170.20">
    <property type="entry name" value="TonB-dependent receptor, beta-barrel domain"/>
    <property type="match status" value="1"/>
</dbReference>
<dbReference type="AlphaFoldDB" id="A0A1G7EJ94"/>
<comment type="subcellular location">
    <subcellularLocation>
        <location evidence="1">Cell outer membrane</location>
    </subcellularLocation>
</comment>
<organism evidence="4 5">
    <name type="scientific">Pricia antarctica</name>
    <dbReference type="NCBI Taxonomy" id="641691"/>
    <lineage>
        <taxon>Bacteria</taxon>
        <taxon>Pseudomonadati</taxon>
        <taxon>Bacteroidota</taxon>
        <taxon>Flavobacteriia</taxon>
        <taxon>Flavobacteriales</taxon>
        <taxon>Flavobacteriaceae</taxon>
        <taxon>Pricia</taxon>
    </lineage>
</organism>